<evidence type="ECO:0000256" key="2">
    <source>
        <dbReference type="ARBA" id="ARBA00022475"/>
    </source>
</evidence>
<dbReference type="RefSeq" id="WP_056565312.1">
    <property type="nucleotide sequence ID" value="NZ_CP023270.1"/>
</dbReference>
<sequence>MAYSLPSIILLPALAWVVVSDLLYRRISNRLVLALLLAWVAYAGWTLAQGNPALRASLTTGILAGAGVLVAGYCLFAMRWMGAGDAKLMAVLCLWLGEHTFVFLIVTALAGGAMALALPLLRALERALALFLMRINVWLSGLVIPTPHALRDEPMQGIPYGLAIACGAVFVLWSAS</sequence>
<feature type="transmembrane region" description="Helical" evidence="6">
    <location>
        <begin position="6"/>
        <end position="24"/>
    </location>
</feature>
<feature type="transmembrane region" description="Helical" evidence="6">
    <location>
        <begin position="54"/>
        <end position="76"/>
    </location>
</feature>
<dbReference type="PANTHER" id="PTHR36506:SF1">
    <property type="entry name" value="PREFLAGELLIN PEPTIDASE"/>
    <property type="match status" value="1"/>
</dbReference>
<feature type="domain" description="Prepilin type IV endopeptidase peptidase" evidence="7">
    <location>
        <begin position="8"/>
        <end position="116"/>
    </location>
</feature>
<dbReference type="GO" id="GO:0005886">
    <property type="term" value="C:plasma membrane"/>
    <property type="evidence" value="ECO:0007669"/>
    <property type="project" value="UniProtKB-SubCell"/>
</dbReference>
<evidence type="ECO:0000313" key="9">
    <source>
        <dbReference type="Proteomes" id="UP000239477"/>
    </source>
</evidence>
<keyword evidence="9" id="KW-1185">Reference proteome</keyword>
<organism evidence="8 9">
    <name type="scientific">Achromobacter spanius</name>
    <dbReference type="NCBI Taxonomy" id="217203"/>
    <lineage>
        <taxon>Bacteria</taxon>
        <taxon>Pseudomonadati</taxon>
        <taxon>Pseudomonadota</taxon>
        <taxon>Betaproteobacteria</taxon>
        <taxon>Burkholderiales</taxon>
        <taxon>Alcaligenaceae</taxon>
        <taxon>Achromobacter</taxon>
    </lineage>
</organism>
<dbReference type="InterPro" id="IPR000045">
    <property type="entry name" value="Prepilin_IV_endopep_pep"/>
</dbReference>
<name>A0A2S0I1M8_9BURK</name>
<feature type="transmembrane region" description="Helical" evidence="6">
    <location>
        <begin position="88"/>
        <end position="121"/>
    </location>
</feature>
<dbReference type="OrthoDB" id="6103972at2"/>
<evidence type="ECO:0000256" key="1">
    <source>
        <dbReference type="ARBA" id="ARBA00004651"/>
    </source>
</evidence>
<dbReference type="AlphaFoldDB" id="A0A2S0I1M8"/>
<dbReference type="EMBL" id="CP023270">
    <property type="protein sequence ID" value="AVJ25894.1"/>
    <property type="molecule type" value="Genomic_DNA"/>
</dbReference>
<protein>
    <recommendedName>
        <fullName evidence="7">Prepilin type IV endopeptidase peptidase domain-containing protein</fullName>
    </recommendedName>
</protein>
<feature type="transmembrane region" description="Helical" evidence="6">
    <location>
        <begin position="31"/>
        <end position="48"/>
    </location>
</feature>
<gene>
    <name evidence="8" type="ORF">CLM73_01475</name>
</gene>
<evidence type="ECO:0000259" key="7">
    <source>
        <dbReference type="Pfam" id="PF01478"/>
    </source>
</evidence>
<dbReference type="GO" id="GO:0004190">
    <property type="term" value="F:aspartic-type endopeptidase activity"/>
    <property type="evidence" value="ECO:0007669"/>
    <property type="project" value="InterPro"/>
</dbReference>
<dbReference type="Gene3D" id="1.20.120.1220">
    <property type="match status" value="1"/>
</dbReference>
<reference evidence="8 9" key="1">
    <citation type="submission" date="2017-09" db="EMBL/GenBank/DDBJ databases">
        <title>Genomic, metabolic, and phenotypic characteristics of bacterial isolates from the natural microbiome of the model nematode Caenorhabditis elegans.</title>
        <authorList>
            <person name="Zimmermann J."/>
            <person name="Obeng N."/>
            <person name="Yang W."/>
            <person name="Obeng O."/>
            <person name="Kissoyan K."/>
            <person name="Pees B."/>
            <person name="Dirksen P."/>
            <person name="Hoppner M."/>
            <person name="Franke A."/>
            <person name="Rosenstiel P."/>
            <person name="Leippe M."/>
            <person name="Dierking K."/>
            <person name="Kaleta C."/>
            <person name="Schulenburg H."/>
        </authorList>
    </citation>
    <scope>NUCLEOTIDE SEQUENCE [LARGE SCALE GENOMIC DNA]</scope>
    <source>
        <strain evidence="8 9">MYb73</strain>
    </source>
</reference>
<dbReference type="Pfam" id="PF01478">
    <property type="entry name" value="Peptidase_A24"/>
    <property type="match status" value="1"/>
</dbReference>
<evidence type="ECO:0000256" key="6">
    <source>
        <dbReference type="SAM" id="Phobius"/>
    </source>
</evidence>
<keyword evidence="2" id="KW-1003">Cell membrane</keyword>
<dbReference type="Proteomes" id="UP000239477">
    <property type="component" value="Chromosome"/>
</dbReference>
<evidence type="ECO:0000313" key="8">
    <source>
        <dbReference type="EMBL" id="AVJ25894.1"/>
    </source>
</evidence>
<evidence type="ECO:0000256" key="4">
    <source>
        <dbReference type="ARBA" id="ARBA00022989"/>
    </source>
</evidence>
<proteinExistence type="predicted"/>
<dbReference type="InterPro" id="IPR052218">
    <property type="entry name" value="Preflagellin_Peptidase"/>
</dbReference>
<keyword evidence="5 6" id="KW-0472">Membrane</keyword>
<accession>A0A2S0I1M8</accession>
<comment type="subcellular location">
    <subcellularLocation>
        <location evidence="1">Cell membrane</location>
        <topology evidence="1">Multi-pass membrane protein</topology>
    </subcellularLocation>
</comment>
<keyword evidence="4 6" id="KW-1133">Transmembrane helix</keyword>
<dbReference type="PANTHER" id="PTHR36506">
    <property type="entry name" value="PREFLAGELLIN PEPTIDASE"/>
    <property type="match status" value="1"/>
</dbReference>
<evidence type="ECO:0000256" key="3">
    <source>
        <dbReference type="ARBA" id="ARBA00022692"/>
    </source>
</evidence>
<evidence type="ECO:0000256" key="5">
    <source>
        <dbReference type="ARBA" id="ARBA00023136"/>
    </source>
</evidence>
<feature type="transmembrane region" description="Helical" evidence="6">
    <location>
        <begin position="157"/>
        <end position="175"/>
    </location>
</feature>
<keyword evidence="3 6" id="KW-0812">Transmembrane</keyword>